<protein>
    <submittedName>
        <fullName evidence="1">Uncharacterized protein</fullName>
    </submittedName>
</protein>
<dbReference type="EMBL" id="JAVDQD010000012">
    <property type="protein sequence ID" value="MDR6241811.1"/>
    <property type="molecule type" value="Genomic_DNA"/>
</dbReference>
<dbReference type="AlphaFoldDB" id="A0AAE4BUI0"/>
<gene>
    <name evidence="1" type="ORF">HNQ88_004898</name>
</gene>
<comment type="caution">
    <text evidence="1">The sequence shown here is derived from an EMBL/GenBank/DDBJ whole genome shotgun (WGS) entry which is preliminary data.</text>
</comment>
<keyword evidence="2" id="KW-1185">Reference proteome</keyword>
<name>A0AAE4BUI0_9BACT</name>
<accession>A0AAE4BUI0</accession>
<dbReference type="Proteomes" id="UP001185092">
    <property type="component" value="Unassembled WGS sequence"/>
</dbReference>
<sequence length="63" mass="7236">MQAKHSLQNGARVEKGAVRSHLQYECLKSSTCDAEKRILRSFQFFDVLSSKASRLHDLIDRKT</sequence>
<organism evidence="1 2">
    <name type="scientific">Aureibacter tunicatorum</name>
    <dbReference type="NCBI Taxonomy" id="866807"/>
    <lineage>
        <taxon>Bacteria</taxon>
        <taxon>Pseudomonadati</taxon>
        <taxon>Bacteroidota</taxon>
        <taxon>Cytophagia</taxon>
        <taxon>Cytophagales</taxon>
        <taxon>Persicobacteraceae</taxon>
        <taxon>Aureibacter</taxon>
    </lineage>
</organism>
<evidence type="ECO:0000313" key="2">
    <source>
        <dbReference type="Proteomes" id="UP001185092"/>
    </source>
</evidence>
<reference evidence="1" key="1">
    <citation type="submission" date="2023-07" db="EMBL/GenBank/DDBJ databases">
        <title>Genomic Encyclopedia of Type Strains, Phase IV (KMG-IV): sequencing the most valuable type-strain genomes for metagenomic binning, comparative biology and taxonomic classification.</title>
        <authorList>
            <person name="Goeker M."/>
        </authorList>
    </citation>
    <scope>NUCLEOTIDE SEQUENCE</scope>
    <source>
        <strain evidence="1">DSM 26174</strain>
    </source>
</reference>
<evidence type="ECO:0000313" key="1">
    <source>
        <dbReference type="EMBL" id="MDR6241811.1"/>
    </source>
</evidence>
<proteinExistence type="predicted"/>